<accession>A0A0A9BMU2</accession>
<dbReference type="EMBL" id="GBRH01233229">
    <property type="protein sequence ID" value="JAD64666.1"/>
    <property type="molecule type" value="Transcribed_RNA"/>
</dbReference>
<organism evidence="1">
    <name type="scientific">Arundo donax</name>
    <name type="common">Giant reed</name>
    <name type="synonym">Donax arundinaceus</name>
    <dbReference type="NCBI Taxonomy" id="35708"/>
    <lineage>
        <taxon>Eukaryota</taxon>
        <taxon>Viridiplantae</taxon>
        <taxon>Streptophyta</taxon>
        <taxon>Embryophyta</taxon>
        <taxon>Tracheophyta</taxon>
        <taxon>Spermatophyta</taxon>
        <taxon>Magnoliopsida</taxon>
        <taxon>Liliopsida</taxon>
        <taxon>Poales</taxon>
        <taxon>Poaceae</taxon>
        <taxon>PACMAD clade</taxon>
        <taxon>Arundinoideae</taxon>
        <taxon>Arundineae</taxon>
        <taxon>Arundo</taxon>
    </lineage>
</organism>
<evidence type="ECO:0000313" key="1">
    <source>
        <dbReference type="EMBL" id="JAD64666.1"/>
    </source>
</evidence>
<dbReference type="AlphaFoldDB" id="A0A0A9BMU2"/>
<reference evidence="1" key="2">
    <citation type="journal article" date="2015" name="Data Brief">
        <title>Shoot transcriptome of the giant reed, Arundo donax.</title>
        <authorList>
            <person name="Barrero R.A."/>
            <person name="Guerrero F.D."/>
            <person name="Moolhuijzen P."/>
            <person name="Goolsby J.A."/>
            <person name="Tidwell J."/>
            <person name="Bellgard S.E."/>
            <person name="Bellgard M.I."/>
        </authorList>
    </citation>
    <scope>NUCLEOTIDE SEQUENCE</scope>
    <source>
        <tissue evidence="1">Shoot tissue taken approximately 20 cm above the soil surface</tissue>
    </source>
</reference>
<name>A0A0A9BMU2_ARUDO</name>
<reference evidence="1" key="1">
    <citation type="submission" date="2014-09" db="EMBL/GenBank/DDBJ databases">
        <authorList>
            <person name="Magalhaes I.L.F."/>
            <person name="Oliveira U."/>
            <person name="Santos F.R."/>
            <person name="Vidigal T.H.D.A."/>
            <person name="Brescovit A.D."/>
            <person name="Santos A.J."/>
        </authorList>
    </citation>
    <scope>NUCLEOTIDE SEQUENCE</scope>
    <source>
        <tissue evidence="1">Shoot tissue taken approximately 20 cm above the soil surface</tissue>
    </source>
</reference>
<protein>
    <submittedName>
        <fullName evidence="1">Uncharacterized protein</fullName>
    </submittedName>
</protein>
<proteinExistence type="predicted"/>
<sequence>MRTSKSQHSFKWLPVLHDLASVPLKRRGVHMRLVATQVILWGFETTSEATSEGGHELGIMSYV</sequence>